<dbReference type="InterPro" id="IPR012292">
    <property type="entry name" value="Globin/Proto"/>
</dbReference>
<keyword evidence="4" id="KW-0408">Iron</keyword>
<reference evidence="7" key="1">
    <citation type="journal article" date="2017" name="PLoS Biol.">
        <title>The sea cucumber genome provides insights into morphological evolution and visceral regeneration.</title>
        <authorList>
            <person name="Zhang X."/>
            <person name="Sun L."/>
            <person name="Yuan J."/>
            <person name="Sun Y."/>
            <person name="Gao Y."/>
            <person name="Zhang L."/>
            <person name="Li S."/>
            <person name="Dai H."/>
            <person name="Hamel J.F."/>
            <person name="Liu C."/>
            <person name="Yu Y."/>
            <person name="Liu S."/>
            <person name="Lin W."/>
            <person name="Guo K."/>
            <person name="Jin S."/>
            <person name="Xu P."/>
            <person name="Storey K.B."/>
            <person name="Huan P."/>
            <person name="Zhang T."/>
            <person name="Zhou Y."/>
            <person name="Zhang J."/>
            <person name="Lin C."/>
            <person name="Li X."/>
            <person name="Xing L."/>
            <person name="Huo D."/>
            <person name="Sun M."/>
            <person name="Wang L."/>
            <person name="Mercier A."/>
            <person name="Li F."/>
            <person name="Yang H."/>
            <person name="Xiang J."/>
        </authorList>
    </citation>
    <scope>NUCLEOTIDE SEQUENCE [LARGE SCALE GENOMIC DNA]</scope>
    <source>
        <strain evidence="7">Shaxun</strain>
        <tissue evidence="7">Muscle</tissue>
    </source>
</reference>
<dbReference type="SUPFAM" id="SSF46458">
    <property type="entry name" value="Globin-like"/>
    <property type="match status" value="1"/>
</dbReference>
<dbReference type="GO" id="GO:0020037">
    <property type="term" value="F:heme binding"/>
    <property type="evidence" value="ECO:0007669"/>
    <property type="project" value="InterPro"/>
</dbReference>
<dbReference type="GO" id="GO:0016491">
    <property type="term" value="F:oxidoreductase activity"/>
    <property type="evidence" value="ECO:0007669"/>
    <property type="project" value="UniProtKB-ARBA"/>
</dbReference>
<keyword evidence="5" id="KW-0561">Oxygen transport</keyword>
<dbReference type="CDD" id="cd01040">
    <property type="entry name" value="Mb-like"/>
    <property type="match status" value="1"/>
</dbReference>
<proteinExistence type="inferred from homology"/>
<dbReference type="InterPro" id="IPR000971">
    <property type="entry name" value="Globin"/>
</dbReference>
<dbReference type="InterPro" id="IPR013314">
    <property type="entry name" value="Globin_lamprey/hagfish"/>
</dbReference>
<accession>A0A2G8K001</accession>
<dbReference type="Proteomes" id="UP000230750">
    <property type="component" value="Unassembled WGS sequence"/>
</dbReference>
<name>A0A2G8K001_STIJA</name>
<evidence type="ECO:0000256" key="4">
    <source>
        <dbReference type="ARBA" id="ARBA00023004"/>
    </source>
</evidence>
<evidence type="ECO:0000256" key="3">
    <source>
        <dbReference type="ARBA" id="ARBA00022723"/>
    </source>
</evidence>
<keyword evidence="3" id="KW-0479">Metal-binding</keyword>
<evidence type="ECO:0000256" key="5">
    <source>
        <dbReference type="RuleBase" id="RU000356"/>
    </source>
</evidence>
<keyword evidence="5" id="KW-0813">Transport</keyword>
<dbReference type="STRING" id="307972.A0A2G8K001"/>
<evidence type="ECO:0000313" key="8">
    <source>
        <dbReference type="Proteomes" id="UP000230750"/>
    </source>
</evidence>
<gene>
    <name evidence="7" type="ORF">BSL78_21829</name>
</gene>
<comment type="caution">
    <text evidence="7">The sequence shown here is derived from an EMBL/GenBank/DDBJ whole genome shotgun (WGS) entry which is preliminary data.</text>
</comment>
<dbReference type="PANTHER" id="PTHR46783:SF1">
    <property type="entry name" value="CYTOGLOBIN-1-RELATED"/>
    <property type="match status" value="1"/>
</dbReference>
<dbReference type="PRINTS" id="PR00188">
    <property type="entry name" value="PLANTGLOBIN"/>
</dbReference>
<dbReference type="Gene3D" id="1.10.490.10">
    <property type="entry name" value="Globins"/>
    <property type="match status" value="1"/>
</dbReference>
<dbReference type="InterPro" id="IPR044399">
    <property type="entry name" value="Mb-like_M"/>
</dbReference>
<dbReference type="AlphaFoldDB" id="A0A2G8K001"/>
<evidence type="ECO:0000256" key="2">
    <source>
        <dbReference type="ARBA" id="ARBA00022617"/>
    </source>
</evidence>
<protein>
    <submittedName>
        <fullName evidence="7">Globin D, coelomic</fullName>
    </submittedName>
</protein>
<sequence>MGASESKTQDTAQLSEVEKNLIRSSWEQALKNKKVFGVNVFIKLFIQNPSSQDLFEQLRGIPLEDLKTHRKMKAHALRVMASLNTLVEQIDEVEILTEMFNNVARTHVIHKVEKAHYDLLGQVLMEVFSEELGAKFDSATKGAWLKAYVIMENIILDKYAEIDKLATERSESSLKG</sequence>
<organism evidence="7 8">
    <name type="scientific">Stichopus japonicus</name>
    <name type="common">Sea cucumber</name>
    <dbReference type="NCBI Taxonomy" id="307972"/>
    <lineage>
        <taxon>Eukaryota</taxon>
        <taxon>Metazoa</taxon>
        <taxon>Echinodermata</taxon>
        <taxon>Eleutherozoa</taxon>
        <taxon>Echinozoa</taxon>
        <taxon>Holothuroidea</taxon>
        <taxon>Aspidochirotacea</taxon>
        <taxon>Aspidochirotida</taxon>
        <taxon>Stichopodidae</taxon>
        <taxon>Apostichopus</taxon>
    </lineage>
</organism>
<dbReference type="GO" id="GO:0005344">
    <property type="term" value="F:oxygen carrier activity"/>
    <property type="evidence" value="ECO:0007669"/>
    <property type="project" value="UniProtKB-KW"/>
</dbReference>
<dbReference type="PROSITE" id="PS01033">
    <property type="entry name" value="GLOBIN"/>
    <property type="match status" value="1"/>
</dbReference>
<evidence type="ECO:0000313" key="7">
    <source>
        <dbReference type="EMBL" id="PIK41320.1"/>
    </source>
</evidence>
<feature type="domain" description="Globin" evidence="6">
    <location>
        <begin position="13"/>
        <end position="160"/>
    </location>
</feature>
<evidence type="ECO:0000256" key="1">
    <source>
        <dbReference type="ARBA" id="ARBA00011245"/>
    </source>
</evidence>
<dbReference type="GO" id="GO:0005506">
    <property type="term" value="F:iron ion binding"/>
    <property type="evidence" value="ECO:0007669"/>
    <property type="project" value="InterPro"/>
</dbReference>
<dbReference type="InterPro" id="IPR009050">
    <property type="entry name" value="Globin-like_sf"/>
</dbReference>
<evidence type="ECO:0000259" key="6">
    <source>
        <dbReference type="PROSITE" id="PS01033"/>
    </source>
</evidence>
<dbReference type="PANTHER" id="PTHR46783">
    <property type="entry name" value="CYTOGLOBIN"/>
    <property type="match status" value="1"/>
</dbReference>
<dbReference type="Pfam" id="PF00042">
    <property type="entry name" value="Globin"/>
    <property type="match status" value="1"/>
</dbReference>
<dbReference type="OrthoDB" id="436496at2759"/>
<comment type="subunit">
    <text evidence="1">Monomer.</text>
</comment>
<dbReference type="GO" id="GO:0019825">
    <property type="term" value="F:oxygen binding"/>
    <property type="evidence" value="ECO:0007669"/>
    <property type="project" value="InterPro"/>
</dbReference>
<dbReference type="EMBL" id="MRZV01001029">
    <property type="protein sequence ID" value="PIK41320.1"/>
    <property type="molecule type" value="Genomic_DNA"/>
</dbReference>
<keyword evidence="8" id="KW-1185">Reference proteome</keyword>
<keyword evidence="2 5" id="KW-0349">Heme</keyword>
<comment type="similarity">
    <text evidence="5">Belongs to the globin family.</text>
</comment>
<dbReference type="SMR" id="A0A2G8K001"/>